<dbReference type="AlphaFoldDB" id="A0A401GVB0"/>
<accession>A0A401GVB0</accession>
<name>A0A401GVB0_9APHY</name>
<dbReference type="GeneID" id="38783088"/>
<organism evidence="2 3">
    <name type="scientific">Sparassis crispa</name>
    <dbReference type="NCBI Taxonomy" id="139825"/>
    <lineage>
        <taxon>Eukaryota</taxon>
        <taxon>Fungi</taxon>
        <taxon>Dikarya</taxon>
        <taxon>Basidiomycota</taxon>
        <taxon>Agaricomycotina</taxon>
        <taxon>Agaricomycetes</taxon>
        <taxon>Polyporales</taxon>
        <taxon>Sparassidaceae</taxon>
        <taxon>Sparassis</taxon>
    </lineage>
</organism>
<evidence type="ECO:0000313" key="2">
    <source>
        <dbReference type="EMBL" id="GBE86171.1"/>
    </source>
</evidence>
<feature type="compositionally biased region" description="Polar residues" evidence="1">
    <location>
        <begin position="23"/>
        <end position="32"/>
    </location>
</feature>
<dbReference type="InParanoid" id="A0A401GVB0"/>
<dbReference type="EMBL" id="BFAD01000009">
    <property type="protein sequence ID" value="GBE86171.1"/>
    <property type="molecule type" value="Genomic_DNA"/>
</dbReference>
<protein>
    <submittedName>
        <fullName evidence="2">Uncharacterized protein</fullName>
    </submittedName>
</protein>
<proteinExistence type="predicted"/>
<evidence type="ECO:0000256" key="1">
    <source>
        <dbReference type="SAM" id="MobiDB-lite"/>
    </source>
</evidence>
<feature type="region of interest" description="Disordered" evidence="1">
    <location>
        <begin position="22"/>
        <end position="62"/>
    </location>
</feature>
<keyword evidence="3" id="KW-1185">Reference proteome</keyword>
<sequence>MLPDQRIVMSVRPELCQACLGIDSQNDDSMNGMNGRHDVNGHGSETETEAETETSGNEPYGY</sequence>
<evidence type="ECO:0000313" key="3">
    <source>
        <dbReference type="Proteomes" id="UP000287166"/>
    </source>
</evidence>
<dbReference type="RefSeq" id="XP_027617084.1">
    <property type="nucleotide sequence ID" value="XM_027761283.1"/>
</dbReference>
<reference evidence="2 3" key="1">
    <citation type="journal article" date="2018" name="Sci. Rep.">
        <title>Genome sequence of the cauliflower mushroom Sparassis crispa (Hanabiratake) and its association with beneficial usage.</title>
        <authorList>
            <person name="Kiyama R."/>
            <person name="Furutani Y."/>
            <person name="Kawaguchi K."/>
            <person name="Nakanishi T."/>
        </authorList>
    </citation>
    <scope>NUCLEOTIDE SEQUENCE [LARGE SCALE GENOMIC DNA]</scope>
</reference>
<comment type="caution">
    <text evidence="2">The sequence shown here is derived from an EMBL/GenBank/DDBJ whole genome shotgun (WGS) entry which is preliminary data.</text>
</comment>
<gene>
    <name evidence="2" type="ORF">SCP_0900480</name>
</gene>
<dbReference type="Proteomes" id="UP000287166">
    <property type="component" value="Unassembled WGS sequence"/>
</dbReference>